<reference evidence="1 2" key="1">
    <citation type="journal article" date="2013" name="Genome Biol.">
        <title>The genome sequence of the most widely cultivated cacao type and its use to identify candidate genes regulating pod color.</title>
        <authorList>
            <person name="Motamayor J.C."/>
            <person name="Mockaitis K."/>
            <person name="Schmutz J."/>
            <person name="Haiminen N."/>
            <person name="Iii D.L."/>
            <person name="Cornejo O."/>
            <person name="Findley S.D."/>
            <person name="Zheng P."/>
            <person name="Utro F."/>
            <person name="Royaert S."/>
            <person name="Saski C."/>
            <person name="Jenkins J."/>
            <person name="Podicheti R."/>
            <person name="Zhao M."/>
            <person name="Scheffler B.E."/>
            <person name="Stack J.C."/>
            <person name="Feltus F.A."/>
            <person name="Mustiga G.M."/>
            <person name="Amores F."/>
            <person name="Phillips W."/>
            <person name="Marelli J.P."/>
            <person name="May G.D."/>
            <person name="Shapiro H."/>
            <person name="Ma J."/>
            <person name="Bustamante C.D."/>
            <person name="Schnell R.J."/>
            <person name="Main D."/>
            <person name="Gilbert D."/>
            <person name="Parida L."/>
            <person name="Kuhn D.N."/>
        </authorList>
    </citation>
    <scope>NUCLEOTIDE SEQUENCE [LARGE SCALE GENOMIC DNA]</scope>
    <source>
        <strain evidence="2">cv. Matina 1-6</strain>
    </source>
</reference>
<evidence type="ECO:0000313" key="1">
    <source>
        <dbReference type="EMBL" id="EOY26478.1"/>
    </source>
</evidence>
<keyword evidence="2" id="KW-1185">Reference proteome</keyword>
<accession>A0A061GAM5</accession>
<dbReference type="AlphaFoldDB" id="A0A061GAM5"/>
<name>A0A061GAM5_THECC</name>
<proteinExistence type="predicted"/>
<sequence length="84" mass="9291">MVNKGSGWNLTCDSHLLCMMPSVKRLLWMMIGMPLVENTQGDAVHYNISPVEDYDTISGEIAPDNDFNILPVALVLSMICFSAD</sequence>
<organism evidence="1 2">
    <name type="scientific">Theobroma cacao</name>
    <name type="common">Cacao</name>
    <name type="synonym">Cocoa</name>
    <dbReference type="NCBI Taxonomy" id="3641"/>
    <lineage>
        <taxon>Eukaryota</taxon>
        <taxon>Viridiplantae</taxon>
        <taxon>Streptophyta</taxon>
        <taxon>Embryophyta</taxon>
        <taxon>Tracheophyta</taxon>
        <taxon>Spermatophyta</taxon>
        <taxon>Magnoliopsida</taxon>
        <taxon>eudicotyledons</taxon>
        <taxon>Gunneridae</taxon>
        <taxon>Pentapetalae</taxon>
        <taxon>rosids</taxon>
        <taxon>malvids</taxon>
        <taxon>Malvales</taxon>
        <taxon>Malvaceae</taxon>
        <taxon>Byttnerioideae</taxon>
        <taxon>Theobroma</taxon>
    </lineage>
</organism>
<dbReference type="Gramene" id="EOY26478">
    <property type="protein sequence ID" value="EOY26478"/>
    <property type="gene ID" value="TCM_028229"/>
</dbReference>
<protein>
    <submittedName>
        <fullName evidence="1">Uncharacterized protein</fullName>
    </submittedName>
</protein>
<evidence type="ECO:0000313" key="2">
    <source>
        <dbReference type="Proteomes" id="UP000026915"/>
    </source>
</evidence>
<gene>
    <name evidence="1" type="ORF">TCM_028229</name>
</gene>
<dbReference type="InParanoid" id="A0A061GAM5"/>
<dbReference type="Proteomes" id="UP000026915">
    <property type="component" value="Chromosome 6"/>
</dbReference>
<dbReference type="HOGENOM" id="CLU_2532020_0_0_1"/>
<dbReference type="EMBL" id="CM001884">
    <property type="protein sequence ID" value="EOY26478.1"/>
    <property type="molecule type" value="Genomic_DNA"/>
</dbReference>